<sequence length="414" mass="48419">MKKLLFIPILIFFAIETYAQISYEEGYYINEAGQKVEGLIKNEDWTNTPDRFDFKRSHQSGIKTISIDSTKEFYIYNKGRYIRSTVNIDRSSDNVTSLSHSRAPLFKRERLFLELLVEGKANLMYYQDSNIRRYFYSVENDSIRQLIYKKFRIDNPNSTGNNENKIGKNSRFRQQLWSDLKYAKITPDKLQRIEYKNKDLVNYFVDYNNWNNDLKNIYQESRHAGDFQLSIRPRINMANLKTESVSAIRGFSIKNHLSMALGLELEYILPGNKRKWSLFIEPTYRQLNNLTTEESSIISGGVLTREVDYKSIEIPAGVRYYLFLNEKSKFYINAALVMDLGFDSSITSTRQDGSIIEKYNYELSTISFAGGIGYKYNNRITVETRYLMNKGLLFELNTNSAYSSFSLIFGYSIF</sequence>
<dbReference type="EMBL" id="CP030041">
    <property type="protein sequence ID" value="AWW31523.1"/>
    <property type="molecule type" value="Genomic_DNA"/>
</dbReference>
<protein>
    <submittedName>
        <fullName evidence="1">tRNA modification GTPase</fullName>
    </submittedName>
</protein>
<evidence type="ECO:0000313" key="2">
    <source>
        <dbReference type="Proteomes" id="UP000248688"/>
    </source>
</evidence>
<name>A0A2Z4IMA6_9BACT</name>
<keyword evidence="2" id="KW-1185">Reference proteome</keyword>
<dbReference type="Proteomes" id="UP000248688">
    <property type="component" value="Chromosome"/>
</dbReference>
<gene>
    <name evidence="1" type="ORF">DN752_16095</name>
</gene>
<evidence type="ECO:0000313" key="1">
    <source>
        <dbReference type="EMBL" id="AWW31523.1"/>
    </source>
</evidence>
<reference evidence="1 2" key="1">
    <citation type="submission" date="2018-06" db="EMBL/GenBank/DDBJ databases">
        <title>Echinicola strongylocentroti sp. nov., isolated from a sea urchin Strongylocentrotus intermedius.</title>
        <authorList>
            <person name="Bae S.S."/>
        </authorList>
    </citation>
    <scope>NUCLEOTIDE SEQUENCE [LARGE SCALE GENOMIC DNA]</scope>
    <source>
        <strain evidence="1 2">MEBiC08714</strain>
    </source>
</reference>
<proteinExistence type="predicted"/>
<dbReference type="OrthoDB" id="921445at2"/>
<organism evidence="1 2">
    <name type="scientific">Echinicola strongylocentroti</name>
    <dbReference type="NCBI Taxonomy" id="1795355"/>
    <lineage>
        <taxon>Bacteria</taxon>
        <taxon>Pseudomonadati</taxon>
        <taxon>Bacteroidota</taxon>
        <taxon>Cytophagia</taxon>
        <taxon>Cytophagales</taxon>
        <taxon>Cyclobacteriaceae</taxon>
        <taxon>Echinicola</taxon>
    </lineage>
</organism>
<dbReference type="AlphaFoldDB" id="A0A2Z4IMA6"/>
<accession>A0A2Z4IMA6</accession>
<dbReference type="RefSeq" id="WP_112784898.1">
    <property type="nucleotide sequence ID" value="NZ_CP030041.1"/>
</dbReference>
<dbReference type="KEGG" id="est:DN752_16095"/>